<evidence type="ECO:0000313" key="2">
    <source>
        <dbReference type="EMBL" id="ACB25977.1"/>
    </source>
</evidence>
<evidence type="ECO:0000256" key="1">
    <source>
        <dbReference type="SAM" id="MobiDB-lite"/>
    </source>
</evidence>
<dbReference type="Proteomes" id="UP000006589">
    <property type="component" value="Chromosome"/>
</dbReference>
<dbReference type="GeneID" id="31780917"/>
<gene>
    <name evidence="2" type="ordered locus">Mrad2831_4003</name>
</gene>
<feature type="compositionally biased region" description="Basic and acidic residues" evidence="1">
    <location>
        <begin position="89"/>
        <end position="100"/>
    </location>
</feature>
<dbReference type="HOGENOM" id="CLU_2070375_0_0_5"/>
<organism evidence="2 3">
    <name type="scientific">Methylobacterium radiotolerans (strain ATCC 27329 / DSM 1819 / JCM 2831 / NBRC 15690 / NCIMB 10815 / 0-1)</name>
    <dbReference type="NCBI Taxonomy" id="426355"/>
    <lineage>
        <taxon>Bacteria</taxon>
        <taxon>Pseudomonadati</taxon>
        <taxon>Pseudomonadota</taxon>
        <taxon>Alphaproteobacteria</taxon>
        <taxon>Hyphomicrobiales</taxon>
        <taxon>Methylobacteriaceae</taxon>
        <taxon>Methylobacterium</taxon>
    </lineage>
</organism>
<dbReference type="RefSeq" id="WP_012320933.1">
    <property type="nucleotide sequence ID" value="NC_010505.1"/>
</dbReference>
<feature type="region of interest" description="Disordered" evidence="1">
    <location>
        <begin position="84"/>
        <end position="118"/>
    </location>
</feature>
<dbReference type="STRING" id="426355.Mrad2831_4003"/>
<name>B1M066_METRJ</name>
<dbReference type="EMBL" id="CP001001">
    <property type="protein sequence ID" value="ACB25977.1"/>
    <property type="molecule type" value="Genomic_DNA"/>
</dbReference>
<protein>
    <submittedName>
        <fullName evidence="2">Uncharacterized protein</fullName>
    </submittedName>
</protein>
<evidence type="ECO:0000313" key="3">
    <source>
        <dbReference type="Proteomes" id="UP000006589"/>
    </source>
</evidence>
<accession>B1M066</accession>
<proteinExistence type="predicted"/>
<sequence length="118" mass="12943">MSPIDPETLDHVRLGLLGGRVVPCRVPADVLRDLSHPDDLARGPRDVVLSDRAAIARVATETSERAGAPDGCLDRDQADFFWREAAQPRPDHLHTLDGRAELGPPRRSPARDRSRDGP</sequence>
<dbReference type="AlphaFoldDB" id="B1M066"/>
<feature type="compositionally biased region" description="Basic and acidic residues" evidence="1">
    <location>
        <begin position="109"/>
        <end position="118"/>
    </location>
</feature>
<dbReference type="KEGG" id="mrd:Mrad2831_4003"/>
<reference evidence="2 3" key="1">
    <citation type="submission" date="2008-03" db="EMBL/GenBank/DDBJ databases">
        <title>Complete sequence of chromosome of Methylobacterium radiotolerans JCM 2831.</title>
        <authorList>
            <consortium name="US DOE Joint Genome Institute"/>
            <person name="Copeland A."/>
            <person name="Lucas S."/>
            <person name="Lapidus A."/>
            <person name="Glavina del Rio T."/>
            <person name="Dalin E."/>
            <person name="Tice H."/>
            <person name="Bruce D."/>
            <person name="Goodwin L."/>
            <person name="Pitluck S."/>
            <person name="Kiss H."/>
            <person name="Brettin T."/>
            <person name="Detter J.C."/>
            <person name="Han C."/>
            <person name="Kuske C.R."/>
            <person name="Schmutz J."/>
            <person name="Larimer F."/>
            <person name="Land M."/>
            <person name="Hauser L."/>
            <person name="Kyrpides N."/>
            <person name="Mikhailova N."/>
            <person name="Marx C.J."/>
            <person name="Richardson P."/>
        </authorList>
    </citation>
    <scope>NUCLEOTIDE SEQUENCE [LARGE SCALE GENOMIC DNA]</scope>
    <source>
        <strain evidence="3">ATCC 27329 / DSM 1819 / JCM 2831 / NBRC 15690 / NCIMB 10815 / 0-1</strain>
    </source>
</reference>